<dbReference type="OrthoDB" id="9799036at2"/>
<dbReference type="InParanoid" id="A0A1H9LPF8"/>
<proteinExistence type="predicted"/>
<sequence length="140" mass="16104">MLTIEDFNITRRFPTHWGDMDKAQHINNLVYLRWAETIRVVYFDAMGMNTSFAPGDIGPILAWQDAKYIFPMTHPDVAILGVRTIEVMPDRFLMETAVFSEKHERIAAITKQIIVPYDYDKLCKAPMPDSWVAGINKLNA</sequence>
<dbReference type="InterPro" id="IPR050563">
    <property type="entry name" value="4-hydroxybenzoyl-CoA_TE"/>
</dbReference>
<dbReference type="Gene3D" id="3.10.129.10">
    <property type="entry name" value="Hotdog Thioesterase"/>
    <property type="match status" value="1"/>
</dbReference>
<gene>
    <name evidence="1" type="ORF">SAMN05444359_12512</name>
</gene>
<dbReference type="Pfam" id="PF13279">
    <property type="entry name" value="4HBT_2"/>
    <property type="match status" value="1"/>
</dbReference>
<dbReference type="GO" id="GO:0047617">
    <property type="term" value="F:fatty acyl-CoA hydrolase activity"/>
    <property type="evidence" value="ECO:0007669"/>
    <property type="project" value="TreeGrafter"/>
</dbReference>
<accession>A0A1H9LPF8</accession>
<dbReference type="InterPro" id="IPR029069">
    <property type="entry name" value="HotDog_dom_sf"/>
</dbReference>
<keyword evidence="1" id="KW-0378">Hydrolase</keyword>
<evidence type="ECO:0000313" key="1">
    <source>
        <dbReference type="EMBL" id="SER13270.1"/>
    </source>
</evidence>
<dbReference type="PANTHER" id="PTHR31793:SF39">
    <property type="entry name" value="THIOESTERASE_THIOL ESTER DEHYDRASE-ISOMERASE"/>
    <property type="match status" value="1"/>
</dbReference>
<organism evidence="1 2">
    <name type="scientific">Neolewinella agarilytica</name>
    <dbReference type="NCBI Taxonomy" id="478744"/>
    <lineage>
        <taxon>Bacteria</taxon>
        <taxon>Pseudomonadati</taxon>
        <taxon>Bacteroidota</taxon>
        <taxon>Saprospiria</taxon>
        <taxon>Saprospirales</taxon>
        <taxon>Lewinellaceae</taxon>
        <taxon>Neolewinella</taxon>
    </lineage>
</organism>
<dbReference type="PANTHER" id="PTHR31793">
    <property type="entry name" value="4-HYDROXYBENZOYL-COA THIOESTERASE FAMILY MEMBER"/>
    <property type="match status" value="1"/>
</dbReference>
<dbReference type="STRING" id="478744.SAMN05444359_12512"/>
<dbReference type="SUPFAM" id="SSF54637">
    <property type="entry name" value="Thioesterase/thiol ester dehydrase-isomerase"/>
    <property type="match status" value="1"/>
</dbReference>
<dbReference type="CDD" id="cd00586">
    <property type="entry name" value="4HBT"/>
    <property type="match status" value="1"/>
</dbReference>
<evidence type="ECO:0000313" key="2">
    <source>
        <dbReference type="Proteomes" id="UP000199021"/>
    </source>
</evidence>
<name>A0A1H9LPF8_9BACT</name>
<dbReference type="AlphaFoldDB" id="A0A1H9LPF8"/>
<dbReference type="RefSeq" id="WP_090171747.1">
    <property type="nucleotide sequence ID" value="NZ_FOFB01000025.1"/>
</dbReference>
<protein>
    <submittedName>
        <fullName evidence="1">Acyl-CoA thioester hydrolase</fullName>
    </submittedName>
</protein>
<dbReference type="EMBL" id="FOFB01000025">
    <property type="protein sequence ID" value="SER13270.1"/>
    <property type="molecule type" value="Genomic_DNA"/>
</dbReference>
<dbReference type="Proteomes" id="UP000199021">
    <property type="component" value="Unassembled WGS sequence"/>
</dbReference>
<reference evidence="2" key="1">
    <citation type="submission" date="2016-10" db="EMBL/GenBank/DDBJ databases">
        <authorList>
            <person name="Varghese N."/>
            <person name="Submissions S."/>
        </authorList>
    </citation>
    <scope>NUCLEOTIDE SEQUENCE [LARGE SCALE GENOMIC DNA]</scope>
    <source>
        <strain evidence="2">DSM 24740</strain>
    </source>
</reference>
<keyword evidence="2" id="KW-1185">Reference proteome</keyword>